<dbReference type="CDD" id="cd22842">
    <property type="entry name" value="Gal_Rha_Lectin_BGal"/>
    <property type="match status" value="1"/>
</dbReference>
<dbReference type="InterPro" id="IPR043159">
    <property type="entry name" value="Lectin_gal-bd_sf"/>
</dbReference>
<dbReference type="InterPro" id="IPR001944">
    <property type="entry name" value="Glycoside_Hdrlase_35"/>
</dbReference>
<evidence type="ECO:0000256" key="6">
    <source>
        <dbReference type="ARBA" id="ARBA00023295"/>
    </source>
</evidence>
<organism evidence="9">
    <name type="scientific">Sesamum calycinum</name>
    <dbReference type="NCBI Taxonomy" id="2727403"/>
    <lineage>
        <taxon>Eukaryota</taxon>
        <taxon>Viridiplantae</taxon>
        <taxon>Streptophyta</taxon>
        <taxon>Embryophyta</taxon>
        <taxon>Tracheophyta</taxon>
        <taxon>Spermatophyta</taxon>
        <taxon>Magnoliopsida</taxon>
        <taxon>eudicotyledons</taxon>
        <taxon>Gunneridae</taxon>
        <taxon>Pentapetalae</taxon>
        <taxon>asterids</taxon>
        <taxon>lamiids</taxon>
        <taxon>Lamiales</taxon>
        <taxon>Pedaliaceae</taxon>
        <taxon>Sesamum</taxon>
    </lineage>
</organism>
<keyword evidence="6" id="KW-0326">Glycosidase</keyword>
<proteinExistence type="inferred from homology"/>
<evidence type="ECO:0000259" key="8">
    <source>
        <dbReference type="PROSITE" id="PS50228"/>
    </source>
</evidence>
<gene>
    <name evidence="9" type="ORF">Scaly_2197000</name>
</gene>
<reference evidence="9" key="1">
    <citation type="submission" date="2020-06" db="EMBL/GenBank/DDBJ databases">
        <authorList>
            <person name="Li T."/>
            <person name="Hu X."/>
            <person name="Zhang T."/>
            <person name="Song X."/>
            <person name="Zhang H."/>
            <person name="Dai N."/>
            <person name="Sheng W."/>
            <person name="Hou X."/>
            <person name="Wei L."/>
        </authorList>
    </citation>
    <scope>NUCLEOTIDE SEQUENCE</scope>
    <source>
        <strain evidence="9">KEN8</strain>
        <tissue evidence="9">Leaf</tissue>
    </source>
</reference>
<dbReference type="InterPro" id="IPR000922">
    <property type="entry name" value="Lectin_gal-bd_dom"/>
</dbReference>
<dbReference type="InterPro" id="IPR031330">
    <property type="entry name" value="Gly_Hdrlase_35_cat"/>
</dbReference>
<dbReference type="InterPro" id="IPR008979">
    <property type="entry name" value="Galactose-bd-like_sf"/>
</dbReference>
<dbReference type="PROSITE" id="PS01182">
    <property type="entry name" value="GLYCOSYL_HYDROL_F35"/>
    <property type="match status" value="1"/>
</dbReference>
<evidence type="ECO:0000256" key="7">
    <source>
        <dbReference type="SAM" id="SignalP"/>
    </source>
</evidence>
<dbReference type="SUPFAM" id="SSF49785">
    <property type="entry name" value="Galactose-binding domain-like"/>
    <property type="match status" value="2"/>
</dbReference>
<dbReference type="GO" id="GO:0004565">
    <property type="term" value="F:beta-galactosidase activity"/>
    <property type="evidence" value="ECO:0007669"/>
    <property type="project" value="UniProtKB-EC"/>
</dbReference>
<reference evidence="9" key="2">
    <citation type="journal article" date="2024" name="Plant">
        <title>Genomic evolution and insights into agronomic trait innovations of Sesamum species.</title>
        <authorList>
            <person name="Miao H."/>
            <person name="Wang L."/>
            <person name="Qu L."/>
            <person name="Liu H."/>
            <person name="Sun Y."/>
            <person name="Le M."/>
            <person name="Wang Q."/>
            <person name="Wei S."/>
            <person name="Zheng Y."/>
            <person name="Lin W."/>
            <person name="Duan Y."/>
            <person name="Cao H."/>
            <person name="Xiong S."/>
            <person name="Wang X."/>
            <person name="Wei L."/>
            <person name="Li C."/>
            <person name="Ma Q."/>
            <person name="Ju M."/>
            <person name="Zhao R."/>
            <person name="Li G."/>
            <person name="Mu C."/>
            <person name="Tian Q."/>
            <person name="Mei H."/>
            <person name="Zhang T."/>
            <person name="Gao T."/>
            <person name="Zhang H."/>
        </authorList>
    </citation>
    <scope>NUCLEOTIDE SEQUENCE</scope>
    <source>
        <strain evidence="9">KEN8</strain>
    </source>
</reference>
<evidence type="ECO:0000256" key="4">
    <source>
        <dbReference type="ARBA" id="ARBA00022729"/>
    </source>
</evidence>
<dbReference type="Gene3D" id="3.20.20.80">
    <property type="entry name" value="Glycosidases"/>
    <property type="match status" value="2"/>
</dbReference>
<comment type="catalytic activity">
    <reaction evidence="1">
        <text>Hydrolysis of terminal non-reducing beta-D-galactose residues in beta-D-galactosides.</text>
        <dbReference type="EC" id="3.2.1.23"/>
    </reaction>
</comment>
<dbReference type="InterPro" id="IPR019801">
    <property type="entry name" value="Glyco_hydro_35_CS"/>
</dbReference>
<feature type="chain" id="PRO_5043867536" description="beta-galactosidase" evidence="7">
    <location>
        <begin position="17"/>
        <end position="526"/>
    </location>
</feature>
<dbReference type="Gene3D" id="2.60.120.740">
    <property type="match status" value="1"/>
</dbReference>
<dbReference type="Pfam" id="PF01301">
    <property type="entry name" value="Glyco_hydro_35"/>
    <property type="match status" value="1"/>
</dbReference>
<dbReference type="PROSITE" id="PS50228">
    <property type="entry name" value="SUEL_LECTIN"/>
    <property type="match status" value="1"/>
</dbReference>
<dbReference type="SUPFAM" id="SSF51445">
    <property type="entry name" value="(Trans)glycosidases"/>
    <property type="match status" value="1"/>
</dbReference>
<comment type="caution">
    <text evidence="9">The sequence shown here is derived from an EMBL/GenBank/DDBJ whole genome shotgun (WGS) entry which is preliminary data.</text>
</comment>
<evidence type="ECO:0000256" key="5">
    <source>
        <dbReference type="ARBA" id="ARBA00022801"/>
    </source>
</evidence>
<evidence type="ECO:0000256" key="1">
    <source>
        <dbReference type="ARBA" id="ARBA00001412"/>
    </source>
</evidence>
<feature type="signal peptide" evidence="7">
    <location>
        <begin position="1"/>
        <end position="16"/>
    </location>
</feature>
<accession>A0AAW2MN04</accession>
<sequence length="526" mass="58453">MVVVVVVVLGCGVVECSVTYDRKALIINGQRRILISGSIHYPRSTPEMWEDLINKAKEGGLDVIETYVFWNVHEPSPGNTAMKGFTKKIVNMMKTENLYESQGGPIILSQIENEYGPQANLLGAPGRQYVTWAADMAVGLDTGVPWVMCKEDDAPDPVINTCNGFYCDAFSPNKPFKPMIWTEAWTGWFTEFGGPVHQRPVEDLAFSVARFLQKGGSFVNYYMAYVYSSESGDCAAFLSNYDTNSKVGVMFNNMHYSLPPWSISILPDCKNVVFNTAKVGVQTSQMEMLPTNTEIFSWETYNEDLSSSDDSSTFSTLGLLEQINVTRDSSDYLWYTTSTLADTLRHGTPASWVLLHCGDLIRENGICLGQNGHTRYHLPRSWLKPTQNLLVLFEEIGGDPTRITLVKRSVTSVCADVAEYHPNIENWQVESYGKTEEFRKPRVHLHCGPGQSISSIKFASFGTPLGTCGSFQQGTCHAPTSYTVLAKKCIGQQRCSVTISSRNFGRDPCPNTLKRLSVEAICAPLD</sequence>
<dbReference type="EMBL" id="JACGWM010000013">
    <property type="protein sequence ID" value="KAL0332955.1"/>
    <property type="molecule type" value="Genomic_DNA"/>
</dbReference>
<protein>
    <recommendedName>
        <fullName evidence="3">beta-galactosidase</fullName>
        <ecNumber evidence="3">3.2.1.23</ecNumber>
    </recommendedName>
</protein>
<dbReference type="AlphaFoldDB" id="A0AAW2MN04"/>
<dbReference type="PANTHER" id="PTHR23421">
    <property type="entry name" value="BETA-GALACTOSIDASE RELATED"/>
    <property type="match status" value="1"/>
</dbReference>
<dbReference type="EC" id="3.2.1.23" evidence="3"/>
<evidence type="ECO:0000256" key="2">
    <source>
        <dbReference type="ARBA" id="ARBA00009809"/>
    </source>
</evidence>
<feature type="domain" description="SUEL-type lectin" evidence="8">
    <location>
        <begin position="437"/>
        <end position="523"/>
    </location>
</feature>
<evidence type="ECO:0000313" key="9">
    <source>
        <dbReference type="EMBL" id="KAL0332955.1"/>
    </source>
</evidence>
<dbReference type="Pfam" id="PF02140">
    <property type="entry name" value="SUEL_Lectin"/>
    <property type="match status" value="1"/>
</dbReference>
<name>A0AAW2MN04_9LAMI</name>
<evidence type="ECO:0000256" key="3">
    <source>
        <dbReference type="ARBA" id="ARBA00012756"/>
    </source>
</evidence>
<dbReference type="PRINTS" id="PR00742">
    <property type="entry name" value="GLHYDRLASE35"/>
</dbReference>
<dbReference type="InterPro" id="IPR017853">
    <property type="entry name" value="GH"/>
</dbReference>
<dbReference type="FunFam" id="2.60.120.740:FF:000002">
    <property type="entry name" value="Beta-galactosidase"/>
    <property type="match status" value="1"/>
</dbReference>
<keyword evidence="4 7" id="KW-0732">Signal</keyword>
<comment type="similarity">
    <text evidence="2">Belongs to the glycosyl hydrolase 35 family.</text>
</comment>
<dbReference type="GO" id="GO:0005975">
    <property type="term" value="P:carbohydrate metabolic process"/>
    <property type="evidence" value="ECO:0007669"/>
    <property type="project" value="InterPro"/>
</dbReference>
<dbReference type="GO" id="GO:0030246">
    <property type="term" value="F:carbohydrate binding"/>
    <property type="evidence" value="ECO:0007669"/>
    <property type="project" value="InterPro"/>
</dbReference>
<keyword evidence="5" id="KW-0378">Hydrolase</keyword>